<name>A0A3F2RFW8_9STRA</name>
<comment type="caution">
    <text evidence="2">The sequence shown here is derived from an EMBL/GenBank/DDBJ whole genome shotgun (WGS) entry which is preliminary data.</text>
</comment>
<accession>A0A3F2RFW8</accession>
<reference evidence="2 3" key="1">
    <citation type="submission" date="2018-07" db="EMBL/GenBank/DDBJ databases">
        <title>Genome sequencing of oomycete isolates from Chile give support for New Zealand origin for Phytophthora kernoviae and make available the first Nothophytophthora sp. genome.</title>
        <authorList>
            <person name="Studholme D.J."/>
            <person name="Sanfuentes E."/>
            <person name="Panda P."/>
            <person name="Hill R."/>
            <person name="Sambles C."/>
            <person name="Grant M."/>
            <person name="Williams N.M."/>
            <person name="Mcdougal R.L."/>
        </authorList>
    </citation>
    <scope>NUCLEOTIDE SEQUENCE [LARGE SCALE GENOMIC DNA]</scope>
    <source>
        <strain evidence="2">Chile6</strain>
    </source>
</reference>
<dbReference type="EMBL" id="MBDO02000397">
    <property type="protein sequence ID" value="RLN55942.1"/>
    <property type="molecule type" value="Genomic_DNA"/>
</dbReference>
<feature type="region of interest" description="Disordered" evidence="1">
    <location>
        <begin position="396"/>
        <end position="457"/>
    </location>
</feature>
<feature type="compositionally biased region" description="Acidic residues" evidence="1">
    <location>
        <begin position="403"/>
        <end position="431"/>
    </location>
</feature>
<dbReference type="SUPFAM" id="SSF54160">
    <property type="entry name" value="Chromo domain-like"/>
    <property type="match status" value="1"/>
</dbReference>
<dbReference type="Gene3D" id="2.30.30.140">
    <property type="match status" value="1"/>
</dbReference>
<evidence type="ECO:0000256" key="1">
    <source>
        <dbReference type="SAM" id="MobiDB-lite"/>
    </source>
</evidence>
<dbReference type="InterPro" id="IPR016197">
    <property type="entry name" value="Chromo-like_dom_sf"/>
</dbReference>
<gene>
    <name evidence="2" type="ORF">BBP00_00008249</name>
</gene>
<evidence type="ECO:0000313" key="3">
    <source>
        <dbReference type="Proteomes" id="UP000277300"/>
    </source>
</evidence>
<protein>
    <recommendedName>
        <fullName evidence="4">DUSP domain-containing protein</fullName>
    </recommendedName>
</protein>
<evidence type="ECO:0000313" key="2">
    <source>
        <dbReference type="EMBL" id="RLN55942.1"/>
    </source>
</evidence>
<feature type="region of interest" description="Disordered" evidence="1">
    <location>
        <begin position="539"/>
        <end position="559"/>
    </location>
</feature>
<proteinExistence type="predicted"/>
<organism evidence="2 3">
    <name type="scientific">Phytophthora kernoviae</name>
    <dbReference type="NCBI Taxonomy" id="325452"/>
    <lineage>
        <taxon>Eukaryota</taxon>
        <taxon>Sar</taxon>
        <taxon>Stramenopiles</taxon>
        <taxon>Oomycota</taxon>
        <taxon>Peronosporomycetes</taxon>
        <taxon>Peronosporales</taxon>
        <taxon>Peronosporaceae</taxon>
        <taxon>Phytophthora</taxon>
    </lineage>
</organism>
<sequence>MVKGKTTLERVKKLPTDSILEEGDQWFAVATPWWEEFQACQPAENAPSVRNEALIDKHFSSKDRKVAIFHWMNDQAEPEELADDLSRLVVVLGSRIHTVGHLLAEVWLAAPGAFRRCFPQFVGGFASVAALSVTPKAAKSSTQTRVCYRYVRATDSESTWTAIDKLVKRRRTLLQLKPRASKRQACDTGKLESNQEIDDDEQSGTEFDESGDQLKGDPTGLREIGDIKLGDLRLDDRSEIASDALDTTSRWFEGRVIAARRNKVYVHYRGWDSKWDEWLFRTSPRLALPHSRVAQWRENLQANASVQVGLQAPGLRHTKWRNATVLDVVPSSEQEEKEGDTGNGKLRLRVHVQVDRDDFWLPAQDDLLCQPSTHNISRSLTPRERRLLANDETLAAEVGGEASESEGDPDEVVDNDDEDGSDTDDPLDTEGDSSPPSRPPSAINVATEVTPTRQTRTELRTGLGPALNLNDVFDRIRGQIGPHATQAPTPSRQTRTHVPADNRSTAHAEFQTLWVQISDELQANWTRLGHGIMTFVEATRGPHPYDEESRENGYTNSQE</sequence>
<feature type="region of interest" description="Disordered" evidence="1">
    <location>
        <begin position="184"/>
        <end position="221"/>
    </location>
</feature>
<dbReference type="Proteomes" id="UP000277300">
    <property type="component" value="Unassembled WGS sequence"/>
</dbReference>
<dbReference type="AlphaFoldDB" id="A0A3F2RFW8"/>
<dbReference type="OrthoDB" id="161570at2759"/>
<feature type="compositionally biased region" description="Acidic residues" evidence="1">
    <location>
        <begin position="195"/>
        <end position="211"/>
    </location>
</feature>
<evidence type="ECO:0008006" key="4">
    <source>
        <dbReference type="Google" id="ProtNLM"/>
    </source>
</evidence>
<dbReference type="CDD" id="cd20104">
    <property type="entry name" value="MBT_PHF20L1-like"/>
    <property type="match status" value="1"/>
</dbReference>